<keyword evidence="8" id="KW-1208">Phospholipid metabolism</keyword>
<dbReference type="InterPro" id="IPR045049">
    <property type="entry name" value="Pcy1-like"/>
</dbReference>
<keyword evidence="3" id="KW-0597">Phosphoprotein</keyword>
<evidence type="ECO:0000256" key="2">
    <source>
        <dbReference type="ARBA" id="ARBA00022516"/>
    </source>
</evidence>
<dbReference type="PANTHER" id="PTHR10739:SF13">
    <property type="entry name" value="CHOLINE-PHOSPHATE CYTIDYLYLTRANSFERASE"/>
    <property type="match status" value="1"/>
</dbReference>
<evidence type="ECO:0000256" key="4">
    <source>
        <dbReference type="ARBA" id="ARBA00022679"/>
    </source>
</evidence>
<protein>
    <recommendedName>
        <fullName evidence="9">choline-phosphate cytidylyltransferase</fullName>
        <ecNumber evidence="9">2.7.7.15</ecNumber>
    </recommendedName>
    <alternativeName>
        <fullName evidence="10">CTP:phosphocholine cytidylyltransferase</fullName>
    </alternativeName>
    <alternativeName>
        <fullName evidence="11">Phosphorylcholine transferase</fullName>
    </alternativeName>
</protein>
<feature type="region of interest" description="Disordered" evidence="12">
    <location>
        <begin position="338"/>
        <end position="391"/>
    </location>
</feature>
<dbReference type="Pfam" id="PF01467">
    <property type="entry name" value="CTP_transf_like"/>
    <property type="match status" value="1"/>
</dbReference>
<sequence>MSSTSGSMNNNKRKRMGSRGDPDIPAEVHQPTSGEEADAELSYDSAPTAGVSARRTSINDEGEKSSTTEGSSTIEERVREGAGRKKSLGTPIRTNSNSSIGSNTSKNSAAGGGVAPPPMAPPHQAGSLAPAGYSINPPPTDRPVRVYADGVFDLFHLGHMRQLEQAKKAFPNTYLLVGIPNDTETHKRKGLTVLTDQERAETLRHCKWVDEVIENAPWIVTPEFLAKHSIDYVAHDDEPYASADSDDIYRPCKEAGKFLVTQRTEGISTTYIITKIVRDYEKYIMRQLRRGTSRQELNVSWLKKNELDIKRHVTELRETIKNNWSTTGRELRDEFRNYWAPSPRPSPPYQFGTSSSSSRDTLSPQHEKNNPALMHLEPPSRPQSPHTEFANGYSLGLIGGVRSWMRSRATPRGSMAASEASSDDEDAECPDERKPSSEEDLIQNELNRAAGSNGTTTAEKTPLKP</sequence>
<feature type="region of interest" description="Disordered" evidence="12">
    <location>
        <begin position="409"/>
        <end position="465"/>
    </location>
</feature>
<evidence type="ECO:0000313" key="14">
    <source>
        <dbReference type="EMBL" id="PUU84378.1"/>
    </source>
</evidence>
<keyword evidence="2" id="KW-0444">Lipid biosynthesis</keyword>
<evidence type="ECO:0000256" key="10">
    <source>
        <dbReference type="ARBA" id="ARBA00076205"/>
    </source>
</evidence>
<name>A0A2T7A9G3_TUBBO</name>
<evidence type="ECO:0000259" key="13">
    <source>
        <dbReference type="Pfam" id="PF01467"/>
    </source>
</evidence>
<feature type="compositionally biased region" description="Polar residues" evidence="12">
    <location>
        <begin position="444"/>
        <end position="459"/>
    </location>
</feature>
<proteinExistence type="inferred from homology"/>
<feature type="compositionally biased region" description="Low complexity" evidence="12">
    <location>
        <begin position="95"/>
        <end position="109"/>
    </location>
</feature>
<dbReference type="PANTHER" id="PTHR10739">
    <property type="entry name" value="CYTIDYLYLTRANSFERASE"/>
    <property type="match status" value="1"/>
</dbReference>
<evidence type="ECO:0000256" key="12">
    <source>
        <dbReference type="SAM" id="MobiDB-lite"/>
    </source>
</evidence>
<evidence type="ECO:0000256" key="3">
    <source>
        <dbReference type="ARBA" id="ARBA00022553"/>
    </source>
</evidence>
<keyword evidence="7" id="KW-0594">Phospholipid biosynthesis</keyword>
<feature type="compositionally biased region" description="Polar residues" evidence="12">
    <location>
        <begin position="1"/>
        <end position="10"/>
    </location>
</feature>
<comment type="similarity">
    <text evidence="1">Belongs to the cytidylyltransferase family.</text>
</comment>
<dbReference type="SUPFAM" id="SSF52374">
    <property type="entry name" value="Nucleotidylyl transferase"/>
    <property type="match status" value="1"/>
</dbReference>
<dbReference type="InterPro" id="IPR041723">
    <property type="entry name" value="CCT"/>
</dbReference>
<evidence type="ECO:0000256" key="11">
    <source>
        <dbReference type="ARBA" id="ARBA00080967"/>
    </source>
</evidence>
<feature type="region of interest" description="Disordered" evidence="12">
    <location>
        <begin position="1"/>
        <end position="137"/>
    </location>
</feature>
<accession>A0A2T7A9G3</accession>
<keyword evidence="15" id="KW-1185">Reference proteome</keyword>
<feature type="domain" description="Cytidyltransferase-like" evidence="13">
    <location>
        <begin position="147"/>
        <end position="274"/>
    </location>
</feature>
<reference evidence="14 15" key="1">
    <citation type="submission" date="2017-04" db="EMBL/GenBank/DDBJ databases">
        <title>Draft genome sequence of Tuber borchii Vittad., a whitish edible truffle.</title>
        <authorList>
            <consortium name="DOE Joint Genome Institute"/>
            <person name="Murat C."/>
            <person name="Kuo A."/>
            <person name="Barry K.W."/>
            <person name="Clum A."/>
            <person name="Dockter R.B."/>
            <person name="Fauchery L."/>
            <person name="Iotti M."/>
            <person name="Kohler A."/>
            <person name="Labutti K."/>
            <person name="Lindquist E.A."/>
            <person name="Lipzen A."/>
            <person name="Ohm R.A."/>
            <person name="Wang M."/>
            <person name="Grigoriev I.V."/>
            <person name="Zambonelli A."/>
            <person name="Martin F.M."/>
        </authorList>
    </citation>
    <scope>NUCLEOTIDE SEQUENCE [LARGE SCALE GENOMIC DNA]</scope>
    <source>
        <strain evidence="14 15">Tbo3840</strain>
    </source>
</reference>
<evidence type="ECO:0000313" key="15">
    <source>
        <dbReference type="Proteomes" id="UP000244722"/>
    </source>
</evidence>
<dbReference type="GO" id="GO:0005635">
    <property type="term" value="C:nuclear envelope"/>
    <property type="evidence" value="ECO:0007669"/>
    <property type="project" value="TreeGrafter"/>
</dbReference>
<gene>
    <name evidence="14" type="ORF">B9Z19DRAFT_960762</name>
</gene>
<dbReference type="AlphaFoldDB" id="A0A2T7A9G3"/>
<dbReference type="CDD" id="cd02174">
    <property type="entry name" value="CCT"/>
    <property type="match status" value="1"/>
</dbReference>
<organism evidence="14 15">
    <name type="scientific">Tuber borchii</name>
    <name type="common">White truffle</name>
    <dbReference type="NCBI Taxonomy" id="42251"/>
    <lineage>
        <taxon>Eukaryota</taxon>
        <taxon>Fungi</taxon>
        <taxon>Dikarya</taxon>
        <taxon>Ascomycota</taxon>
        <taxon>Pezizomycotina</taxon>
        <taxon>Pezizomycetes</taxon>
        <taxon>Pezizales</taxon>
        <taxon>Tuberaceae</taxon>
        <taxon>Tuber</taxon>
    </lineage>
</organism>
<evidence type="ECO:0000256" key="8">
    <source>
        <dbReference type="ARBA" id="ARBA00023264"/>
    </source>
</evidence>
<dbReference type="InterPro" id="IPR014729">
    <property type="entry name" value="Rossmann-like_a/b/a_fold"/>
</dbReference>
<dbReference type="InterPro" id="IPR004821">
    <property type="entry name" value="Cyt_trans-like"/>
</dbReference>
<dbReference type="Proteomes" id="UP000244722">
    <property type="component" value="Unassembled WGS sequence"/>
</dbReference>
<feature type="compositionally biased region" description="Basic and acidic residues" evidence="12">
    <location>
        <begin position="57"/>
        <end position="66"/>
    </location>
</feature>
<feature type="compositionally biased region" description="Basic and acidic residues" evidence="12">
    <location>
        <begin position="74"/>
        <end position="83"/>
    </location>
</feature>
<dbReference type="GO" id="GO:0031210">
    <property type="term" value="F:phosphatidylcholine binding"/>
    <property type="evidence" value="ECO:0007669"/>
    <property type="project" value="TreeGrafter"/>
</dbReference>
<dbReference type="NCBIfam" id="TIGR00125">
    <property type="entry name" value="cyt_tran_rel"/>
    <property type="match status" value="1"/>
</dbReference>
<evidence type="ECO:0000256" key="1">
    <source>
        <dbReference type="ARBA" id="ARBA00010101"/>
    </source>
</evidence>
<dbReference type="EMBL" id="NESQ01000001">
    <property type="protein sequence ID" value="PUU84378.1"/>
    <property type="molecule type" value="Genomic_DNA"/>
</dbReference>
<dbReference type="GO" id="GO:0004105">
    <property type="term" value="F:choline-phosphate cytidylyltransferase activity"/>
    <property type="evidence" value="ECO:0007669"/>
    <property type="project" value="UniProtKB-EC"/>
</dbReference>
<keyword evidence="6" id="KW-0443">Lipid metabolism</keyword>
<keyword evidence="4" id="KW-0808">Transferase</keyword>
<evidence type="ECO:0000256" key="9">
    <source>
        <dbReference type="ARBA" id="ARBA00026101"/>
    </source>
</evidence>
<evidence type="ECO:0000256" key="6">
    <source>
        <dbReference type="ARBA" id="ARBA00023098"/>
    </source>
</evidence>
<evidence type="ECO:0000256" key="5">
    <source>
        <dbReference type="ARBA" id="ARBA00022695"/>
    </source>
</evidence>
<evidence type="ECO:0000256" key="7">
    <source>
        <dbReference type="ARBA" id="ARBA00023209"/>
    </source>
</evidence>
<dbReference type="FunFam" id="3.40.50.620:FF:000147">
    <property type="entry name" value="Cholinephosphate cytidylyltransferase"/>
    <property type="match status" value="1"/>
</dbReference>
<dbReference type="OrthoDB" id="17102at2759"/>
<comment type="caution">
    <text evidence="14">The sequence shown here is derived from an EMBL/GenBank/DDBJ whole genome shotgun (WGS) entry which is preliminary data.</text>
</comment>
<dbReference type="STRING" id="42251.A0A2T7A9G3"/>
<dbReference type="Gene3D" id="3.40.50.620">
    <property type="entry name" value="HUPs"/>
    <property type="match status" value="1"/>
</dbReference>
<keyword evidence="5" id="KW-0548">Nucleotidyltransferase</keyword>
<dbReference type="EC" id="2.7.7.15" evidence="9"/>